<protein>
    <submittedName>
        <fullName evidence="1">Uncharacterized protein</fullName>
    </submittedName>
</protein>
<name>A0AAJ0B4H2_9PEZI</name>
<evidence type="ECO:0000313" key="1">
    <source>
        <dbReference type="EMBL" id="KAK1751397.1"/>
    </source>
</evidence>
<dbReference type="EMBL" id="MU839842">
    <property type="protein sequence ID" value="KAK1751397.1"/>
    <property type="molecule type" value="Genomic_DNA"/>
</dbReference>
<keyword evidence="2" id="KW-1185">Reference proteome</keyword>
<dbReference type="Proteomes" id="UP001239445">
    <property type="component" value="Unassembled WGS sequence"/>
</dbReference>
<comment type="caution">
    <text evidence="1">The sequence shown here is derived from an EMBL/GenBank/DDBJ whole genome shotgun (WGS) entry which is preliminary data.</text>
</comment>
<organism evidence="1 2">
    <name type="scientific">Echria macrotheca</name>
    <dbReference type="NCBI Taxonomy" id="438768"/>
    <lineage>
        <taxon>Eukaryota</taxon>
        <taxon>Fungi</taxon>
        <taxon>Dikarya</taxon>
        <taxon>Ascomycota</taxon>
        <taxon>Pezizomycotina</taxon>
        <taxon>Sordariomycetes</taxon>
        <taxon>Sordariomycetidae</taxon>
        <taxon>Sordariales</taxon>
        <taxon>Schizotheciaceae</taxon>
        <taxon>Echria</taxon>
    </lineage>
</organism>
<gene>
    <name evidence="1" type="ORF">QBC47DRAFT_391731</name>
</gene>
<accession>A0AAJ0B4H2</accession>
<reference evidence="1" key="1">
    <citation type="submission" date="2023-06" db="EMBL/GenBank/DDBJ databases">
        <title>Genome-scale phylogeny and comparative genomics of the fungal order Sordariales.</title>
        <authorList>
            <consortium name="Lawrence Berkeley National Laboratory"/>
            <person name="Hensen N."/>
            <person name="Bonometti L."/>
            <person name="Westerberg I."/>
            <person name="Brannstrom I.O."/>
            <person name="Guillou S."/>
            <person name="Cros-Aarteil S."/>
            <person name="Calhoun S."/>
            <person name="Haridas S."/>
            <person name="Kuo A."/>
            <person name="Mondo S."/>
            <person name="Pangilinan J."/>
            <person name="Riley R."/>
            <person name="Labutti K."/>
            <person name="Andreopoulos B."/>
            <person name="Lipzen A."/>
            <person name="Chen C."/>
            <person name="Yanf M."/>
            <person name="Daum C."/>
            <person name="Ng V."/>
            <person name="Clum A."/>
            <person name="Steindorff A."/>
            <person name="Ohm R."/>
            <person name="Martin F."/>
            <person name="Silar P."/>
            <person name="Natvig D."/>
            <person name="Lalanne C."/>
            <person name="Gautier V."/>
            <person name="Ament-Velasquez S.L."/>
            <person name="Kruys A."/>
            <person name="Hutchinson M.I."/>
            <person name="Powell A.J."/>
            <person name="Barry K."/>
            <person name="Miller A.N."/>
            <person name="Grigoriev I.V."/>
            <person name="Debuchy R."/>
            <person name="Gladieux P."/>
            <person name="Thoren M.H."/>
            <person name="Johannesson H."/>
        </authorList>
    </citation>
    <scope>NUCLEOTIDE SEQUENCE</scope>
    <source>
        <strain evidence="1">PSN4</strain>
    </source>
</reference>
<evidence type="ECO:0000313" key="2">
    <source>
        <dbReference type="Proteomes" id="UP001239445"/>
    </source>
</evidence>
<dbReference type="AlphaFoldDB" id="A0AAJ0B4H2"/>
<sequence length="83" mass="9773">MFLVCFFHFIIDQPVPLFVWCSFLLSFATFRSSRALLLTVFRSALWGTSLHSFSHYFSSSARYLAYLIQKPLVHFRHSFFVPS</sequence>
<proteinExistence type="predicted"/>